<feature type="transmembrane region" description="Helical" evidence="1">
    <location>
        <begin position="68"/>
        <end position="88"/>
    </location>
</feature>
<evidence type="ECO:0000256" key="1">
    <source>
        <dbReference type="SAM" id="Phobius"/>
    </source>
</evidence>
<dbReference type="EMBL" id="CP024785">
    <property type="protein sequence ID" value="AUB36625.1"/>
    <property type="molecule type" value="Genomic_DNA"/>
</dbReference>
<reference evidence="2 3" key="1">
    <citation type="submission" date="2017-11" db="EMBL/GenBank/DDBJ databases">
        <title>Complete genome of a free-living desiccation-tolerant cyanobacterium and its photosynthetic adaptation to extreme terrestrial habitat.</title>
        <authorList>
            <person name="Shang J."/>
        </authorList>
    </citation>
    <scope>NUCLEOTIDE SEQUENCE [LARGE SCALE GENOMIC DNA]</scope>
    <source>
        <strain evidence="2 3">CCNUN1</strain>
    </source>
</reference>
<organism evidence="2 3">
    <name type="scientific">Nostoc flagelliforme CCNUN1</name>
    <dbReference type="NCBI Taxonomy" id="2038116"/>
    <lineage>
        <taxon>Bacteria</taxon>
        <taxon>Bacillati</taxon>
        <taxon>Cyanobacteriota</taxon>
        <taxon>Cyanophyceae</taxon>
        <taxon>Nostocales</taxon>
        <taxon>Nostocaceae</taxon>
        <taxon>Nostoc</taxon>
    </lineage>
</organism>
<dbReference type="PROSITE" id="PS51257">
    <property type="entry name" value="PROKAR_LIPOPROTEIN"/>
    <property type="match status" value="1"/>
</dbReference>
<evidence type="ECO:0000313" key="2">
    <source>
        <dbReference type="EMBL" id="AUB36625.1"/>
    </source>
</evidence>
<feature type="transmembrane region" description="Helical" evidence="1">
    <location>
        <begin position="34"/>
        <end position="56"/>
    </location>
</feature>
<keyword evidence="2" id="KW-0449">Lipoprotein</keyword>
<name>A0A2K8SP61_9NOSO</name>
<keyword evidence="3" id="KW-1185">Reference proteome</keyword>
<evidence type="ECO:0000313" key="3">
    <source>
        <dbReference type="Proteomes" id="UP000232003"/>
    </source>
</evidence>
<gene>
    <name evidence="2" type="ORF">COO91_02546</name>
</gene>
<proteinExistence type="predicted"/>
<dbReference type="AlphaFoldDB" id="A0A2K8SP61"/>
<keyword evidence="1" id="KW-0472">Membrane</keyword>
<sequence>MAKAVHLGAWFLLGCIASSFVAWLGALHPALFRVMWVIYIMSCAALCLALLTDDAVRQFLKLSEPDYYALLIAIAVSIVLGGVLSWLIGG</sequence>
<accession>A0A2K8SP61</accession>
<feature type="transmembrane region" description="Helical" evidence="1">
    <location>
        <begin position="7"/>
        <end position="28"/>
    </location>
</feature>
<keyword evidence="1" id="KW-1133">Transmembrane helix</keyword>
<protein>
    <submittedName>
        <fullName evidence="2">Prokaryotic membrane lipoprotein lipid attachment site profile</fullName>
    </submittedName>
</protein>
<dbReference type="RefSeq" id="WP_100898515.1">
    <property type="nucleotide sequence ID" value="NZ_CAWNNC010000001.1"/>
</dbReference>
<dbReference type="OrthoDB" id="488413at2"/>
<dbReference type="Proteomes" id="UP000232003">
    <property type="component" value="Chromosome"/>
</dbReference>
<dbReference type="KEGG" id="nfl:COO91_02546"/>
<keyword evidence="1" id="KW-0812">Transmembrane</keyword>